<dbReference type="Pfam" id="PF00083">
    <property type="entry name" value="Sugar_tr"/>
    <property type="match status" value="1"/>
</dbReference>
<accession>A0A0N1IG54</accession>
<feature type="transmembrane region" description="Helical" evidence="9">
    <location>
        <begin position="52"/>
        <end position="75"/>
    </location>
</feature>
<dbReference type="PANTHER" id="PTHR48021">
    <property type="match status" value="1"/>
</dbReference>
<dbReference type="InterPro" id="IPR036259">
    <property type="entry name" value="MFS_trans_sf"/>
</dbReference>
<dbReference type="EMBL" id="KQ460891">
    <property type="protein sequence ID" value="KPJ10840.1"/>
    <property type="molecule type" value="Genomic_DNA"/>
</dbReference>
<feature type="transmembrane region" description="Helical" evidence="9">
    <location>
        <begin position="313"/>
        <end position="336"/>
    </location>
</feature>
<evidence type="ECO:0000313" key="12">
    <source>
        <dbReference type="Proteomes" id="UP000053240"/>
    </source>
</evidence>
<evidence type="ECO:0000256" key="6">
    <source>
        <dbReference type="ARBA" id="ARBA00022989"/>
    </source>
</evidence>
<evidence type="ECO:0000256" key="5">
    <source>
        <dbReference type="ARBA" id="ARBA00022692"/>
    </source>
</evidence>
<protein>
    <submittedName>
        <fullName evidence="11">Facilitated trehalose transporter Tret1-2-like</fullName>
    </submittedName>
</protein>
<feature type="transmembrane region" description="Helical" evidence="9">
    <location>
        <begin position="247"/>
        <end position="270"/>
    </location>
</feature>
<sequence>MLTTKRVYLIKQVVATSVSGFLSLCGGLAFGFSAVLLPQLKADENYPYDENYVSWIAAMTPLSMVLGCLCAGSIIDRVGRKMGHIILAFFFVISWTVQAFASNNPIMLLGRFLTGLCSGAIRPITLVYLGEIADPKYRGLMLFSPSLTLSLGVVINHALGGFVFWRTNALICNAPSIISIVLLLVLKESPLWLIAKGKIDEGVKVFKWFRGDTDAAEKELNLILEKQKEKKVELTVRDYFKIDFMKPLLITFFLSVSMQFSGANIITFYAQDILGQIIPNDYDPFILMIVADCIRFIAASSIFFFGTRIPRKIAFFVSNFGACTLLYCLLLFLYLNPPNLRWISLVLLIAYMTFSSAIVTLSWSFVAELYPSKFRGVGSGASSAVSYFLLFISVKITPGIASTLGVLALFCIFATITVLNGVILIFLLPETHGRSLQDIEDGYKKNNVSNVEVSKL</sequence>
<dbReference type="STRING" id="76193.A0A0N1IG54"/>
<dbReference type="AlphaFoldDB" id="A0A0N1IG54"/>
<reference evidence="11 12" key="1">
    <citation type="journal article" date="2015" name="Nat. Commun.">
        <title>Outbred genome sequencing and CRISPR/Cas9 gene editing in butterflies.</title>
        <authorList>
            <person name="Li X."/>
            <person name="Fan D."/>
            <person name="Zhang W."/>
            <person name="Liu G."/>
            <person name="Zhang L."/>
            <person name="Zhao L."/>
            <person name="Fang X."/>
            <person name="Chen L."/>
            <person name="Dong Y."/>
            <person name="Chen Y."/>
            <person name="Ding Y."/>
            <person name="Zhao R."/>
            <person name="Feng M."/>
            <person name="Zhu Y."/>
            <person name="Feng Y."/>
            <person name="Jiang X."/>
            <person name="Zhu D."/>
            <person name="Xiang H."/>
            <person name="Feng X."/>
            <person name="Li S."/>
            <person name="Wang J."/>
            <person name="Zhang G."/>
            <person name="Kronforst M.R."/>
            <person name="Wang W."/>
        </authorList>
    </citation>
    <scope>NUCLEOTIDE SEQUENCE [LARGE SCALE GENOMIC DNA]</scope>
    <source>
        <strain evidence="11">Ya'a_city_454_Pm</strain>
        <tissue evidence="11">Whole body</tissue>
    </source>
</reference>
<feature type="transmembrane region" description="Helical" evidence="9">
    <location>
        <begin position="82"/>
        <end position="100"/>
    </location>
</feature>
<evidence type="ECO:0000256" key="3">
    <source>
        <dbReference type="ARBA" id="ARBA00022475"/>
    </source>
</evidence>
<feature type="domain" description="Major facilitator superfamily (MFS) profile" evidence="10">
    <location>
        <begin position="12"/>
        <end position="432"/>
    </location>
</feature>
<evidence type="ECO:0000256" key="1">
    <source>
        <dbReference type="ARBA" id="ARBA00004651"/>
    </source>
</evidence>
<gene>
    <name evidence="11" type="ORF">RR48_02972</name>
</gene>
<organism evidence="11 12">
    <name type="scientific">Papilio machaon</name>
    <name type="common">Old World swallowtail butterfly</name>
    <dbReference type="NCBI Taxonomy" id="76193"/>
    <lineage>
        <taxon>Eukaryota</taxon>
        <taxon>Metazoa</taxon>
        <taxon>Ecdysozoa</taxon>
        <taxon>Arthropoda</taxon>
        <taxon>Hexapoda</taxon>
        <taxon>Insecta</taxon>
        <taxon>Pterygota</taxon>
        <taxon>Neoptera</taxon>
        <taxon>Endopterygota</taxon>
        <taxon>Lepidoptera</taxon>
        <taxon>Glossata</taxon>
        <taxon>Ditrysia</taxon>
        <taxon>Papilionoidea</taxon>
        <taxon>Papilionidae</taxon>
        <taxon>Papilioninae</taxon>
        <taxon>Papilio</taxon>
    </lineage>
</organism>
<dbReference type="SUPFAM" id="SSF103473">
    <property type="entry name" value="MFS general substrate transporter"/>
    <property type="match status" value="1"/>
</dbReference>
<feature type="transmembrane region" description="Helical" evidence="9">
    <location>
        <begin position="285"/>
        <end position="306"/>
    </location>
</feature>
<dbReference type="InterPro" id="IPR005829">
    <property type="entry name" value="Sugar_transporter_CS"/>
</dbReference>
<keyword evidence="8" id="KW-0325">Glycoprotein</keyword>
<feature type="transmembrane region" description="Helical" evidence="9">
    <location>
        <begin position="140"/>
        <end position="159"/>
    </location>
</feature>
<keyword evidence="4" id="KW-0762">Sugar transport</keyword>
<evidence type="ECO:0000256" key="8">
    <source>
        <dbReference type="ARBA" id="ARBA00023180"/>
    </source>
</evidence>
<dbReference type="InParanoid" id="A0A0N1IG54"/>
<dbReference type="KEGG" id="pmac:106715324"/>
<feature type="transmembrane region" description="Helical" evidence="9">
    <location>
        <begin position="106"/>
        <end position="128"/>
    </location>
</feature>
<feature type="transmembrane region" description="Helical" evidence="9">
    <location>
        <begin position="165"/>
        <end position="186"/>
    </location>
</feature>
<keyword evidence="7 9" id="KW-0472">Membrane</keyword>
<dbReference type="InterPro" id="IPR050549">
    <property type="entry name" value="MFS_Trehalose_Transporter"/>
</dbReference>
<keyword evidence="5 9" id="KW-0812">Transmembrane</keyword>
<feature type="transmembrane region" description="Helical" evidence="9">
    <location>
        <begin position="342"/>
        <end position="365"/>
    </location>
</feature>
<feature type="transmembrane region" description="Helical" evidence="9">
    <location>
        <begin position="400"/>
        <end position="428"/>
    </location>
</feature>
<evidence type="ECO:0000313" key="11">
    <source>
        <dbReference type="EMBL" id="KPJ10840.1"/>
    </source>
</evidence>
<proteinExistence type="predicted"/>
<evidence type="ECO:0000256" key="9">
    <source>
        <dbReference type="SAM" id="Phobius"/>
    </source>
</evidence>
<dbReference type="OrthoDB" id="6339427at2759"/>
<dbReference type="PROSITE" id="PS50850">
    <property type="entry name" value="MFS"/>
    <property type="match status" value="1"/>
</dbReference>
<dbReference type="InterPro" id="IPR020846">
    <property type="entry name" value="MFS_dom"/>
</dbReference>
<dbReference type="PRINTS" id="PR00171">
    <property type="entry name" value="SUGRTRNSPORT"/>
</dbReference>
<dbReference type="Gene3D" id="1.20.1250.20">
    <property type="entry name" value="MFS general substrate transporter like domains"/>
    <property type="match status" value="1"/>
</dbReference>
<evidence type="ECO:0000256" key="4">
    <source>
        <dbReference type="ARBA" id="ARBA00022597"/>
    </source>
</evidence>
<dbReference type="GO" id="GO:0005886">
    <property type="term" value="C:plasma membrane"/>
    <property type="evidence" value="ECO:0007669"/>
    <property type="project" value="UniProtKB-SubCell"/>
</dbReference>
<dbReference type="PROSITE" id="PS00217">
    <property type="entry name" value="SUGAR_TRANSPORT_2"/>
    <property type="match status" value="1"/>
</dbReference>
<dbReference type="InterPro" id="IPR005828">
    <property type="entry name" value="MFS_sugar_transport-like"/>
</dbReference>
<keyword evidence="3" id="KW-1003">Cell membrane</keyword>
<dbReference type="GO" id="GO:0022857">
    <property type="term" value="F:transmembrane transporter activity"/>
    <property type="evidence" value="ECO:0007669"/>
    <property type="project" value="InterPro"/>
</dbReference>
<keyword evidence="6 9" id="KW-1133">Transmembrane helix</keyword>
<dbReference type="PANTHER" id="PTHR48021:SF68">
    <property type="entry name" value="MAJOR FACILITATOR SUPERFAMILY (MFS) PROFILE DOMAIN-CONTAINING PROTEIN"/>
    <property type="match status" value="1"/>
</dbReference>
<keyword evidence="12" id="KW-1185">Reference proteome</keyword>
<dbReference type="FunFam" id="1.20.1250.20:FF:000218">
    <property type="entry name" value="facilitated trehalose transporter Tret1"/>
    <property type="match status" value="1"/>
</dbReference>
<dbReference type="InterPro" id="IPR003663">
    <property type="entry name" value="Sugar/inositol_transpt"/>
</dbReference>
<comment type="subcellular location">
    <subcellularLocation>
        <location evidence="1">Cell membrane</location>
        <topology evidence="1">Multi-pass membrane protein</topology>
    </subcellularLocation>
</comment>
<keyword evidence="2" id="KW-0813">Transport</keyword>
<dbReference type="Proteomes" id="UP000053240">
    <property type="component" value="Unassembled WGS sequence"/>
</dbReference>
<name>A0A0N1IG54_PAPMA</name>
<evidence type="ECO:0000256" key="2">
    <source>
        <dbReference type="ARBA" id="ARBA00022448"/>
    </source>
</evidence>
<feature type="transmembrane region" description="Helical" evidence="9">
    <location>
        <begin position="377"/>
        <end position="394"/>
    </location>
</feature>
<evidence type="ECO:0000256" key="7">
    <source>
        <dbReference type="ARBA" id="ARBA00023136"/>
    </source>
</evidence>
<evidence type="ECO:0000259" key="10">
    <source>
        <dbReference type="PROSITE" id="PS50850"/>
    </source>
</evidence>
<feature type="transmembrane region" description="Helical" evidence="9">
    <location>
        <begin position="12"/>
        <end position="32"/>
    </location>
</feature>